<reference evidence="2" key="1">
    <citation type="journal article" date="2002" name="Curr. Microbiol.">
        <title>Cloning and function of sanQ: a gene involved in nikkomycin biosynthesis of Streptomyces ansochromogenes.</title>
        <authorList>
            <person name="Zeng H."/>
            <person name="Tan H."/>
            <person name="Li J."/>
        </authorList>
    </citation>
    <scope>NUCLEOTIDE SEQUENCE</scope>
    <source>
        <strain evidence="2">7100</strain>
    </source>
</reference>
<protein>
    <submittedName>
        <fullName evidence="2">Nikkomycin biosynthesis protein SanU</fullName>
    </submittedName>
</protein>
<sequence length="155" mass="16577">MNSVCRGNGRTFVVTSVSSDSHMWNLVFLQLLLEENGGNVINLGACTPDELVMSECLRIRPDALVISTVNGHGHIDGLRLIRKIRGHSVLASMKVVIGGKLGVHGSRQAGSRAELVANGFDAVFEADADLDRFLDCLGLGTPAPQRVAPTEIRST</sequence>
<dbReference type="PROSITE" id="PS51332">
    <property type="entry name" value="B12_BINDING"/>
    <property type="match status" value="1"/>
</dbReference>
<dbReference type="InterPro" id="IPR006158">
    <property type="entry name" value="Cobalamin-bd"/>
</dbReference>
<proteinExistence type="predicted"/>
<dbReference type="SUPFAM" id="SSF52242">
    <property type="entry name" value="Cobalamin (vitamin B12)-binding domain"/>
    <property type="match status" value="1"/>
</dbReference>
<dbReference type="GO" id="GO:0046872">
    <property type="term" value="F:metal ion binding"/>
    <property type="evidence" value="ECO:0007669"/>
    <property type="project" value="InterPro"/>
</dbReference>
<organism evidence="2">
    <name type="scientific">Streptomyces ansochromogenes</name>
    <dbReference type="NCBI Taxonomy" id="115647"/>
    <lineage>
        <taxon>Bacteria</taxon>
        <taxon>Bacillati</taxon>
        <taxon>Actinomycetota</taxon>
        <taxon>Actinomycetes</taxon>
        <taxon>Kitasatosporales</taxon>
        <taxon>Streptomycetaceae</taxon>
        <taxon>Streptomyces</taxon>
    </lineage>
</organism>
<reference evidence="2" key="2">
    <citation type="journal article" date="2003" name="Curr. Microbiol.">
        <title>Structure and Function of sanV: a gene involved in nikkomycin biosynthesis of Streptomyces ansochromogenes.</title>
        <authorList>
            <person name="Li W."/>
            <person name="Tan H."/>
        </authorList>
    </citation>
    <scope>NUCLEOTIDE SEQUENCE</scope>
    <source>
        <strain evidence="2">7100</strain>
    </source>
</reference>
<dbReference type="GO" id="GO:0031419">
    <property type="term" value="F:cobalamin binding"/>
    <property type="evidence" value="ECO:0007669"/>
    <property type="project" value="InterPro"/>
</dbReference>
<evidence type="ECO:0000259" key="1">
    <source>
        <dbReference type="PROSITE" id="PS51332"/>
    </source>
</evidence>
<dbReference type="InterPro" id="IPR036724">
    <property type="entry name" value="Cobalamin-bd_sf"/>
</dbReference>
<accession>Q8VW41</accession>
<dbReference type="Gene3D" id="3.40.50.280">
    <property type="entry name" value="Cobalamin-binding domain"/>
    <property type="match status" value="1"/>
</dbReference>
<evidence type="ECO:0000313" key="2">
    <source>
        <dbReference type="EMBL" id="AAK53063.2"/>
    </source>
</evidence>
<reference evidence="2" key="3">
    <citation type="journal article" date="2004" name="Curr. Microbiol.">
        <title>Cloning, function, and expression of sanS: a gene essential for nikkomycin biosynthesis of Streptomyces ansochromogenes.</title>
        <authorList>
            <person name="Li Y."/>
            <person name="Zeng H."/>
            <person name="Tan H."/>
        </authorList>
    </citation>
    <scope>NUCLEOTIDE SEQUENCE</scope>
    <source>
        <strain evidence="2">7100</strain>
    </source>
</reference>
<dbReference type="AlphaFoldDB" id="Q8VW41"/>
<dbReference type="EMBL" id="AF322179">
    <property type="protein sequence ID" value="AAK53063.2"/>
    <property type="molecule type" value="Genomic_DNA"/>
</dbReference>
<gene>
    <name evidence="2" type="primary">sanU</name>
</gene>
<dbReference type="Pfam" id="PF02310">
    <property type="entry name" value="B12-binding"/>
    <property type="match status" value="1"/>
</dbReference>
<name>Q8VW41_9ACTN</name>
<feature type="domain" description="B12-binding" evidence="1">
    <location>
        <begin position="9"/>
        <end position="144"/>
    </location>
</feature>